<dbReference type="Gene3D" id="3.90.1580.10">
    <property type="entry name" value="paralog of FGE (formylglycine-generating enzyme)"/>
    <property type="match status" value="1"/>
</dbReference>
<dbReference type="InterPro" id="IPR016187">
    <property type="entry name" value="CTDL_fold"/>
</dbReference>
<dbReference type="InterPro" id="IPR005532">
    <property type="entry name" value="SUMF_dom"/>
</dbReference>
<protein>
    <recommendedName>
        <fullName evidence="1">Sulfatase-modifying factor enzyme-like domain-containing protein</fullName>
    </recommendedName>
</protein>
<organism evidence="2 3">
    <name type="scientific">Cupriavidus basilensis OR16</name>
    <dbReference type="NCBI Taxonomy" id="1127483"/>
    <lineage>
        <taxon>Bacteria</taxon>
        <taxon>Pseudomonadati</taxon>
        <taxon>Pseudomonadota</taxon>
        <taxon>Betaproteobacteria</taxon>
        <taxon>Burkholderiales</taxon>
        <taxon>Burkholderiaceae</taxon>
        <taxon>Cupriavidus</taxon>
    </lineage>
</organism>
<sequence>MSGFSMLPDLHFNGGKAVWADARRLPREGLAQALVEARNRTLAWLAAFGQTRRGWEVPHQDFADPPLWTLGHVAWHAEWWCLRDVRMLERDGAWLQVASEPSLLTGADAWFDPDRIDHDARWEVALPDVAVVKRYAADVLDAVLRRLAAQPDDGDATLYAWRRALFHEDRQGEAVAALLQALGVAPVEPAVALPSVSVPHGGTLQFPGGRFLQGWSEPDGFALPDERPPQPTYVPAFEMDATPVSNAQFLDFVEDGGYERASWWSAAGRQWLMMQDRSAPRYWARHPESRAWMALRFGSLRTLNPDEAVRHVSHDAVRTLRGIRGEPRRYGIRVLLCQPPGGAGRLLRQPGAPAPCACAHGAAARGRFRVRRLSQLFYVAGALVARGRRGWLRQSGKRERHPKVPFSFAC</sequence>
<dbReference type="EMBL" id="AHJE01000042">
    <property type="protein sequence ID" value="EHP41917.1"/>
    <property type="molecule type" value="Genomic_DNA"/>
</dbReference>
<evidence type="ECO:0000313" key="2">
    <source>
        <dbReference type="EMBL" id="EHP41917.1"/>
    </source>
</evidence>
<dbReference type="InterPro" id="IPR051043">
    <property type="entry name" value="Sulfatase_Mod_Factor_Kinase"/>
</dbReference>
<dbReference type="PATRIC" id="fig|1127483.3.peg.3416"/>
<dbReference type="Proteomes" id="UP000005808">
    <property type="component" value="Unassembled WGS sequence"/>
</dbReference>
<reference evidence="2 3" key="1">
    <citation type="journal article" date="2012" name="J. Bacteriol.">
        <title>De Novo Genome Project of Cupriavidus basilensis OR16.</title>
        <authorList>
            <person name="Cserhati M."/>
            <person name="Kriszt B."/>
            <person name="Szoboszlay S."/>
            <person name="Toth A."/>
            <person name="Szabo I."/>
            <person name="Tancsics A."/>
            <person name="Nagy I."/>
            <person name="Horvath B."/>
            <person name="Nagy I."/>
            <person name="Kukolya J."/>
        </authorList>
    </citation>
    <scope>NUCLEOTIDE SEQUENCE [LARGE SCALE GENOMIC DNA]</scope>
    <source>
        <strain evidence="2 3">OR16</strain>
    </source>
</reference>
<comment type="caution">
    <text evidence="2">The sequence shown here is derived from an EMBL/GenBank/DDBJ whole genome shotgun (WGS) entry which is preliminary data.</text>
</comment>
<feature type="domain" description="Sulfatase-modifying factor enzyme-like" evidence="1">
    <location>
        <begin position="202"/>
        <end position="287"/>
    </location>
</feature>
<dbReference type="PANTHER" id="PTHR23150">
    <property type="entry name" value="SULFATASE MODIFYING FACTOR 1, 2"/>
    <property type="match status" value="1"/>
</dbReference>
<accession>H1S693</accession>
<gene>
    <name evidence="2" type="ORF">OR16_17017</name>
</gene>
<evidence type="ECO:0000259" key="1">
    <source>
        <dbReference type="Pfam" id="PF03781"/>
    </source>
</evidence>
<dbReference type="PANTHER" id="PTHR23150:SF36">
    <property type="entry name" value="HERCYNINE OXYGENASE"/>
    <property type="match status" value="1"/>
</dbReference>
<evidence type="ECO:0000313" key="3">
    <source>
        <dbReference type="Proteomes" id="UP000005808"/>
    </source>
</evidence>
<dbReference type="Pfam" id="PF03781">
    <property type="entry name" value="FGE-sulfatase"/>
    <property type="match status" value="1"/>
</dbReference>
<dbReference type="SUPFAM" id="SSF56436">
    <property type="entry name" value="C-type lectin-like"/>
    <property type="match status" value="1"/>
</dbReference>
<proteinExistence type="predicted"/>
<name>H1S693_9BURK</name>
<dbReference type="InterPro" id="IPR042095">
    <property type="entry name" value="SUMF_sf"/>
</dbReference>
<dbReference type="AlphaFoldDB" id="H1S693"/>